<dbReference type="AlphaFoldDB" id="A0A8X6YSM2"/>
<dbReference type="PROSITE" id="PS50097">
    <property type="entry name" value="BTB"/>
    <property type="match status" value="1"/>
</dbReference>
<dbReference type="Gene3D" id="3.30.710.10">
    <property type="entry name" value="Potassium Channel Kv1.1, Chain A"/>
    <property type="match status" value="1"/>
</dbReference>
<dbReference type="CDD" id="cd18186">
    <property type="entry name" value="BTB_POZ_ZBTB_KLHL-like"/>
    <property type="match status" value="1"/>
</dbReference>
<dbReference type="Pfam" id="PF00651">
    <property type="entry name" value="BTB"/>
    <property type="match status" value="1"/>
</dbReference>
<dbReference type="SMART" id="SM00225">
    <property type="entry name" value="BTB"/>
    <property type="match status" value="1"/>
</dbReference>
<proteinExistence type="predicted"/>
<dbReference type="InterPro" id="IPR011333">
    <property type="entry name" value="SKP1/BTB/POZ_sf"/>
</dbReference>
<dbReference type="InterPro" id="IPR000210">
    <property type="entry name" value="BTB/POZ_dom"/>
</dbReference>
<name>A0A8X6YSM2_9ARAC</name>
<dbReference type="Proteomes" id="UP000886998">
    <property type="component" value="Unassembled WGS sequence"/>
</dbReference>
<keyword evidence="3" id="KW-1185">Reference proteome</keyword>
<evidence type="ECO:0000313" key="3">
    <source>
        <dbReference type="Proteomes" id="UP000886998"/>
    </source>
</evidence>
<accession>A0A8X6YSM2</accession>
<dbReference type="OrthoDB" id="6359816at2759"/>
<protein>
    <submittedName>
        <fullName evidence="2">Speckle-type POZ protein</fullName>
    </submittedName>
</protein>
<organism evidence="2 3">
    <name type="scientific">Trichonephila inaurata madagascariensis</name>
    <dbReference type="NCBI Taxonomy" id="2747483"/>
    <lineage>
        <taxon>Eukaryota</taxon>
        <taxon>Metazoa</taxon>
        <taxon>Ecdysozoa</taxon>
        <taxon>Arthropoda</taxon>
        <taxon>Chelicerata</taxon>
        <taxon>Arachnida</taxon>
        <taxon>Araneae</taxon>
        <taxon>Araneomorphae</taxon>
        <taxon>Entelegynae</taxon>
        <taxon>Araneoidea</taxon>
        <taxon>Nephilidae</taxon>
        <taxon>Trichonephila</taxon>
        <taxon>Trichonephila inaurata</taxon>
    </lineage>
</organism>
<dbReference type="SUPFAM" id="SSF54695">
    <property type="entry name" value="POZ domain"/>
    <property type="match status" value="1"/>
</dbReference>
<gene>
    <name evidence="2" type="primary">spop</name>
    <name evidence="2" type="ORF">TNIN_118841</name>
</gene>
<dbReference type="PANTHER" id="PTHR24413">
    <property type="entry name" value="SPECKLE-TYPE POZ PROTEIN"/>
    <property type="match status" value="1"/>
</dbReference>
<feature type="domain" description="BTB" evidence="1">
    <location>
        <begin position="23"/>
        <end position="86"/>
    </location>
</feature>
<feature type="non-terminal residue" evidence="2">
    <location>
        <position position="1"/>
    </location>
</feature>
<sequence length="186" mass="21187">MPLVSTKALKENLGSLYKENLLYDTELKTKTGSFPAHKNILSAHSEVFRKMFASDMKEKSTGCVVIEDLDDDTVHKMLLYIYTATMPDLLWDSACNLYAAADKYEILSLKGECSSFLKDHLSSDNALDLLILADMHQDEYLKSSIKDCRFNVPSVERINVIFKPFKSDIPRRSHLLKNKVQQKTFG</sequence>
<dbReference type="EMBL" id="BMAV01023034">
    <property type="protein sequence ID" value="GFY78490.1"/>
    <property type="molecule type" value="Genomic_DNA"/>
</dbReference>
<comment type="caution">
    <text evidence="2">The sequence shown here is derived from an EMBL/GenBank/DDBJ whole genome shotgun (WGS) entry which is preliminary data.</text>
</comment>
<evidence type="ECO:0000259" key="1">
    <source>
        <dbReference type="PROSITE" id="PS50097"/>
    </source>
</evidence>
<reference evidence="2" key="1">
    <citation type="submission" date="2020-08" db="EMBL/GenBank/DDBJ databases">
        <title>Multicomponent nature underlies the extraordinary mechanical properties of spider dragline silk.</title>
        <authorList>
            <person name="Kono N."/>
            <person name="Nakamura H."/>
            <person name="Mori M."/>
            <person name="Yoshida Y."/>
            <person name="Ohtoshi R."/>
            <person name="Malay A.D."/>
            <person name="Moran D.A.P."/>
            <person name="Tomita M."/>
            <person name="Numata K."/>
            <person name="Arakawa K."/>
        </authorList>
    </citation>
    <scope>NUCLEOTIDE SEQUENCE</scope>
</reference>
<evidence type="ECO:0000313" key="2">
    <source>
        <dbReference type="EMBL" id="GFY78490.1"/>
    </source>
</evidence>